<protein>
    <submittedName>
        <fullName evidence="1">Uncharacterized protein</fullName>
    </submittedName>
</protein>
<dbReference type="EMBL" id="JBEPSN010000002">
    <property type="protein sequence ID" value="MET4539269.1"/>
    <property type="molecule type" value="Genomic_DNA"/>
</dbReference>
<proteinExistence type="predicted"/>
<keyword evidence="2" id="KW-1185">Reference proteome</keyword>
<gene>
    <name evidence="1" type="ORF">ABIE37_001041</name>
</gene>
<dbReference type="GeneID" id="92751995"/>
<sequence length="72" mass="7543">MSTVNADGRNKKLKAIRHGDSVRISGEVFRVGSVQPLEGSRNISLELQGHDGGSVTFIGLPGAKVQLAARAS</sequence>
<organism evidence="1 2">
    <name type="scientific">Arthrobacter bambusae</name>
    <dbReference type="NCBI Taxonomy" id="1338426"/>
    <lineage>
        <taxon>Bacteria</taxon>
        <taxon>Bacillati</taxon>
        <taxon>Actinomycetota</taxon>
        <taxon>Actinomycetes</taxon>
        <taxon>Micrococcales</taxon>
        <taxon>Micrococcaceae</taxon>
        <taxon>Arthrobacter</taxon>
    </lineage>
</organism>
<evidence type="ECO:0000313" key="1">
    <source>
        <dbReference type="EMBL" id="MET4539269.1"/>
    </source>
</evidence>
<reference evidence="1 2" key="1">
    <citation type="submission" date="2024-06" db="EMBL/GenBank/DDBJ databases">
        <title>Sorghum-associated microbial communities from plants grown in Nebraska, USA.</title>
        <authorList>
            <person name="Schachtman D."/>
        </authorList>
    </citation>
    <scope>NUCLEOTIDE SEQUENCE [LARGE SCALE GENOMIC DNA]</scope>
    <source>
        <strain evidence="1 2">3552</strain>
    </source>
</reference>
<dbReference type="RefSeq" id="WP_354227366.1">
    <property type="nucleotide sequence ID" value="NZ_JBEPSN010000002.1"/>
</dbReference>
<comment type="caution">
    <text evidence="1">The sequence shown here is derived from an EMBL/GenBank/DDBJ whole genome shotgun (WGS) entry which is preliminary data.</text>
</comment>
<dbReference type="Proteomes" id="UP001549307">
    <property type="component" value="Unassembled WGS sequence"/>
</dbReference>
<name>A0ABV2P3C1_9MICC</name>
<accession>A0ABV2P3C1</accession>
<evidence type="ECO:0000313" key="2">
    <source>
        <dbReference type="Proteomes" id="UP001549307"/>
    </source>
</evidence>